<dbReference type="CDD" id="cd21109">
    <property type="entry name" value="SPASM"/>
    <property type="match status" value="1"/>
</dbReference>
<proteinExistence type="predicted"/>
<evidence type="ECO:0000256" key="5">
    <source>
        <dbReference type="ARBA" id="ARBA00023004"/>
    </source>
</evidence>
<evidence type="ECO:0000256" key="4">
    <source>
        <dbReference type="ARBA" id="ARBA00022723"/>
    </source>
</evidence>
<dbReference type="SMART" id="SM00729">
    <property type="entry name" value="Elp3"/>
    <property type="match status" value="1"/>
</dbReference>
<dbReference type="InterPro" id="IPR013785">
    <property type="entry name" value="Aldolase_TIM"/>
</dbReference>
<dbReference type="InterPro" id="IPR006638">
    <property type="entry name" value="Elp3/MiaA/NifB-like_rSAM"/>
</dbReference>
<protein>
    <submittedName>
        <fullName evidence="8">Radical SAM domain protein</fullName>
    </submittedName>
</protein>
<dbReference type="Gene3D" id="3.20.20.70">
    <property type="entry name" value="Aldolase class I"/>
    <property type="match status" value="1"/>
</dbReference>
<dbReference type="eggNOG" id="COG0535">
    <property type="taxonomic scope" value="Bacteria"/>
</dbReference>
<dbReference type="SFLD" id="SFLDG01387">
    <property type="entry name" value="BtrN-like_SPASM_domain_contain"/>
    <property type="match status" value="1"/>
</dbReference>
<evidence type="ECO:0000256" key="3">
    <source>
        <dbReference type="ARBA" id="ARBA00022691"/>
    </source>
</evidence>
<dbReference type="PANTHER" id="PTHR11228">
    <property type="entry name" value="RADICAL SAM DOMAIN PROTEIN"/>
    <property type="match status" value="1"/>
</dbReference>
<dbReference type="GO" id="GO:0046872">
    <property type="term" value="F:metal ion binding"/>
    <property type="evidence" value="ECO:0007669"/>
    <property type="project" value="UniProtKB-KW"/>
</dbReference>
<dbReference type="GO" id="GO:0051536">
    <property type="term" value="F:iron-sulfur cluster binding"/>
    <property type="evidence" value="ECO:0007669"/>
    <property type="project" value="UniProtKB-KW"/>
</dbReference>
<reference evidence="9" key="1">
    <citation type="submission" date="2015-07" db="EMBL/GenBank/DDBJ databases">
        <title>Near-Complete Genome Sequence of the Cellulolytic Bacterium Bacteroides (Pseudobacteroides) cellulosolvens ATCC 35603.</title>
        <authorList>
            <person name="Dassa B."/>
            <person name="Utturkar S.M."/>
            <person name="Klingeman D.M."/>
            <person name="Hurt R.A."/>
            <person name="Keller M."/>
            <person name="Xu J."/>
            <person name="Reddy Y.H.K."/>
            <person name="Borovok I."/>
            <person name="Grinberg I.R."/>
            <person name="Lamed R."/>
            <person name="Zhivin O."/>
            <person name="Bayer E.A."/>
            <person name="Brown S.D."/>
        </authorList>
    </citation>
    <scope>NUCLEOTIDE SEQUENCE [LARGE SCALE GENOMIC DNA]</scope>
    <source>
        <strain evidence="9">DSM 2933</strain>
    </source>
</reference>
<keyword evidence="4" id="KW-0479">Metal-binding</keyword>
<keyword evidence="6" id="KW-0411">Iron-sulfur</keyword>
<evidence type="ECO:0000256" key="6">
    <source>
        <dbReference type="ARBA" id="ARBA00023014"/>
    </source>
</evidence>
<feature type="domain" description="Radical SAM core" evidence="7">
    <location>
        <begin position="50"/>
        <end position="275"/>
    </location>
</feature>
<keyword evidence="3" id="KW-0949">S-adenosyl-L-methionine</keyword>
<dbReference type="Pfam" id="PF13186">
    <property type="entry name" value="SPASM"/>
    <property type="match status" value="1"/>
</dbReference>
<dbReference type="SFLD" id="SFLDS00029">
    <property type="entry name" value="Radical_SAM"/>
    <property type="match status" value="1"/>
</dbReference>
<dbReference type="OrthoDB" id="9805809at2"/>
<dbReference type="CDD" id="cd01335">
    <property type="entry name" value="Radical_SAM"/>
    <property type="match status" value="1"/>
</dbReference>
<accession>A0A0L6JSB3</accession>
<keyword evidence="5" id="KW-0408">Iron</keyword>
<comment type="cofactor">
    <cofactor evidence="1">
        <name>[4Fe-4S] cluster</name>
        <dbReference type="ChEBI" id="CHEBI:49883"/>
    </cofactor>
</comment>
<dbReference type="SFLD" id="SFLDG01067">
    <property type="entry name" value="SPASM/twitch_domain_containing"/>
    <property type="match status" value="1"/>
</dbReference>
<evidence type="ECO:0000313" key="8">
    <source>
        <dbReference type="EMBL" id="KNY28614.1"/>
    </source>
</evidence>
<name>A0A0L6JSB3_9FIRM</name>
<gene>
    <name evidence="8" type="ORF">Bccel_3888</name>
</gene>
<dbReference type="GO" id="GO:0003824">
    <property type="term" value="F:catalytic activity"/>
    <property type="evidence" value="ECO:0007669"/>
    <property type="project" value="InterPro"/>
</dbReference>
<evidence type="ECO:0000256" key="1">
    <source>
        <dbReference type="ARBA" id="ARBA00001966"/>
    </source>
</evidence>
<organism evidence="8 9">
    <name type="scientific">Pseudobacteroides cellulosolvens ATCC 35603 = DSM 2933</name>
    <dbReference type="NCBI Taxonomy" id="398512"/>
    <lineage>
        <taxon>Bacteria</taxon>
        <taxon>Bacillati</taxon>
        <taxon>Bacillota</taxon>
        <taxon>Clostridia</taxon>
        <taxon>Eubacteriales</taxon>
        <taxon>Oscillospiraceae</taxon>
        <taxon>Pseudobacteroides</taxon>
    </lineage>
</organism>
<dbReference type="PANTHER" id="PTHR11228:SF7">
    <property type="entry name" value="PQQA PEPTIDE CYCLASE"/>
    <property type="match status" value="1"/>
</dbReference>
<dbReference type="InterPro" id="IPR058240">
    <property type="entry name" value="rSAM_sf"/>
</dbReference>
<evidence type="ECO:0000313" key="9">
    <source>
        <dbReference type="Proteomes" id="UP000036923"/>
    </source>
</evidence>
<sequence length="346" mass="40729">MRDKSIKIPVDQNFNQFKSKRAYELEDQKGDEYKKYREKWVQNPKNFILEDGPINLDIEITNCCNLKCPMCPRTVMINDNVPVNGGNFNTGFMEFSLYKSLIDQAVELGIKAVKLNWLGEPTMHKDLVKMVAYAKDKGILDVLINTNGVFVNKKIAKELIEAGLDKLLFSFDSPYKEDYEKIRIGADYEEVIENIKYVNKLRNDLNKINPITRVSMVMMRENQHQFKDFLDMFKDHVDIVAWSEYTNKEELLGDERKRIKRKKIKNFACAQLWQRMFVSWNGNIAVCCADVKMEYAIGNAFKEKLKDIWKNDRYQYLRNMHMEGKYDSIPICSKCDMPEFYEEAKK</sequence>
<dbReference type="Proteomes" id="UP000036923">
    <property type="component" value="Unassembled WGS sequence"/>
</dbReference>
<evidence type="ECO:0000259" key="7">
    <source>
        <dbReference type="PROSITE" id="PS51918"/>
    </source>
</evidence>
<dbReference type="InterPro" id="IPR034391">
    <property type="entry name" value="AdoMet-like_SPASM_containing"/>
</dbReference>
<dbReference type="InterPro" id="IPR050377">
    <property type="entry name" value="Radical_SAM_PqqE_MftC-like"/>
</dbReference>
<evidence type="ECO:0000256" key="2">
    <source>
        <dbReference type="ARBA" id="ARBA00022485"/>
    </source>
</evidence>
<dbReference type="InterPro" id="IPR007197">
    <property type="entry name" value="rSAM"/>
</dbReference>
<dbReference type="PROSITE" id="PS51918">
    <property type="entry name" value="RADICAL_SAM"/>
    <property type="match status" value="1"/>
</dbReference>
<dbReference type="Pfam" id="PF04055">
    <property type="entry name" value="Radical_SAM"/>
    <property type="match status" value="1"/>
</dbReference>
<dbReference type="InterPro" id="IPR023885">
    <property type="entry name" value="4Fe4S-binding_SPASM_dom"/>
</dbReference>
<dbReference type="AlphaFoldDB" id="A0A0L6JSB3"/>
<dbReference type="EMBL" id="LGTC01000001">
    <property type="protein sequence ID" value="KNY28614.1"/>
    <property type="molecule type" value="Genomic_DNA"/>
</dbReference>
<dbReference type="STRING" id="398512.Bccel_3888"/>
<dbReference type="RefSeq" id="WP_036936611.1">
    <property type="nucleotide sequence ID" value="NZ_JQKC01000002.1"/>
</dbReference>
<dbReference type="SUPFAM" id="SSF102114">
    <property type="entry name" value="Radical SAM enzymes"/>
    <property type="match status" value="1"/>
</dbReference>
<comment type="caution">
    <text evidence="8">The sequence shown here is derived from an EMBL/GenBank/DDBJ whole genome shotgun (WGS) entry which is preliminary data.</text>
</comment>
<keyword evidence="9" id="KW-1185">Reference proteome</keyword>
<keyword evidence="2" id="KW-0004">4Fe-4S</keyword>